<dbReference type="InterPro" id="IPR043128">
    <property type="entry name" value="Rev_trsase/Diguanyl_cyclase"/>
</dbReference>
<dbReference type="AlphaFoldDB" id="A0A371FX69"/>
<comment type="caution">
    <text evidence="1">The sequence shown here is derived from an EMBL/GenBank/DDBJ whole genome shotgun (WGS) entry which is preliminary data.</text>
</comment>
<evidence type="ECO:0000313" key="1">
    <source>
        <dbReference type="EMBL" id="RDX82924.1"/>
    </source>
</evidence>
<dbReference type="STRING" id="157652.A0A371FX69"/>
<protein>
    <submittedName>
        <fullName evidence="1">Uncharacterized protein</fullName>
    </submittedName>
</protein>
<gene>
    <name evidence="1" type="ORF">CR513_36221</name>
</gene>
<accession>A0A371FX69</accession>
<evidence type="ECO:0000313" key="2">
    <source>
        <dbReference type="Proteomes" id="UP000257109"/>
    </source>
</evidence>
<dbReference type="InterPro" id="IPR043502">
    <property type="entry name" value="DNA/RNA_pol_sf"/>
</dbReference>
<feature type="non-terminal residue" evidence="1">
    <location>
        <position position="1"/>
    </location>
</feature>
<proteinExistence type="predicted"/>
<name>A0A371FX69_MUCPR</name>
<organism evidence="1 2">
    <name type="scientific">Mucuna pruriens</name>
    <name type="common">Velvet bean</name>
    <name type="synonym">Dolichos pruriens</name>
    <dbReference type="NCBI Taxonomy" id="157652"/>
    <lineage>
        <taxon>Eukaryota</taxon>
        <taxon>Viridiplantae</taxon>
        <taxon>Streptophyta</taxon>
        <taxon>Embryophyta</taxon>
        <taxon>Tracheophyta</taxon>
        <taxon>Spermatophyta</taxon>
        <taxon>Magnoliopsida</taxon>
        <taxon>eudicotyledons</taxon>
        <taxon>Gunneridae</taxon>
        <taxon>Pentapetalae</taxon>
        <taxon>rosids</taxon>
        <taxon>fabids</taxon>
        <taxon>Fabales</taxon>
        <taxon>Fabaceae</taxon>
        <taxon>Papilionoideae</taxon>
        <taxon>50 kb inversion clade</taxon>
        <taxon>NPAAA clade</taxon>
        <taxon>indigoferoid/millettioid clade</taxon>
        <taxon>Phaseoleae</taxon>
        <taxon>Mucuna</taxon>
    </lineage>
</organism>
<sequence length="149" mass="17118">MVVDKQGSLAISIGKYKDEILCYVVPMEVTCILLGMVSNRFSFEHMGQKIVLKSLSPREHIFLIGLLIRKIQKSPKKSKKQVSKLIEKGWVRESTSPCVILVIVVPKKDDTWRMYMDYRPINVIMTSHPPTRWFIDGLHGSIVFSKIDL</sequence>
<dbReference type="Gene3D" id="3.30.70.270">
    <property type="match status" value="1"/>
</dbReference>
<dbReference type="Gene3D" id="3.10.10.10">
    <property type="entry name" value="HIV Type 1 Reverse Transcriptase, subunit A, domain 1"/>
    <property type="match status" value="1"/>
</dbReference>
<dbReference type="PANTHER" id="PTHR24559:SF437">
    <property type="entry name" value="RNA-DIRECTED DNA POLYMERASE HOMOLOG"/>
    <property type="match status" value="1"/>
</dbReference>
<dbReference type="SUPFAM" id="SSF56672">
    <property type="entry name" value="DNA/RNA polymerases"/>
    <property type="match status" value="1"/>
</dbReference>
<dbReference type="EMBL" id="QJKJ01007507">
    <property type="protein sequence ID" value="RDX82924.1"/>
    <property type="molecule type" value="Genomic_DNA"/>
</dbReference>
<dbReference type="InterPro" id="IPR053134">
    <property type="entry name" value="RNA-dir_DNA_polymerase"/>
</dbReference>
<dbReference type="PANTHER" id="PTHR24559">
    <property type="entry name" value="TRANSPOSON TY3-I GAG-POL POLYPROTEIN"/>
    <property type="match status" value="1"/>
</dbReference>
<dbReference type="OrthoDB" id="1747743at2759"/>
<keyword evidence="2" id="KW-1185">Reference proteome</keyword>
<dbReference type="Proteomes" id="UP000257109">
    <property type="component" value="Unassembled WGS sequence"/>
</dbReference>
<reference evidence="1" key="1">
    <citation type="submission" date="2018-05" db="EMBL/GenBank/DDBJ databases">
        <title>Draft genome of Mucuna pruriens seed.</title>
        <authorList>
            <person name="Nnadi N.E."/>
            <person name="Vos R."/>
            <person name="Hasami M.H."/>
            <person name="Devisetty U.K."/>
            <person name="Aguiy J.C."/>
        </authorList>
    </citation>
    <scope>NUCLEOTIDE SEQUENCE [LARGE SCALE GENOMIC DNA]</scope>
    <source>
        <strain evidence="1">JCA_2017</strain>
    </source>
</reference>